<dbReference type="InterPro" id="IPR013783">
    <property type="entry name" value="Ig-like_fold"/>
</dbReference>
<dbReference type="EMBL" id="JACHKZ010000001">
    <property type="protein sequence ID" value="MBB6576255.1"/>
    <property type="molecule type" value="Genomic_DNA"/>
</dbReference>
<dbReference type="Proteomes" id="UP000562492">
    <property type="component" value="Unassembled WGS sequence"/>
</dbReference>
<comment type="caution">
    <text evidence="2">The sequence shown here is derived from an EMBL/GenBank/DDBJ whole genome shotgun (WGS) entry which is preliminary data.</text>
</comment>
<feature type="compositionally biased region" description="Polar residues" evidence="1">
    <location>
        <begin position="776"/>
        <end position="788"/>
    </location>
</feature>
<gene>
    <name evidence="2" type="ORF">HNP33_000303</name>
</gene>
<dbReference type="NCBIfam" id="NF040603">
    <property type="entry name" value="choice_anch_P"/>
    <property type="match status" value="1"/>
</dbReference>
<protein>
    <submittedName>
        <fullName evidence="2">Uncharacterized protein</fullName>
    </submittedName>
</protein>
<feature type="compositionally biased region" description="Polar residues" evidence="1">
    <location>
        <begin position="308"/>
        <end position="326"/>
    </location>
</feature>
<dbReference type="RefSeq" id="WP_184704523.1">
    <property type="nucleotide sequence ID" value="NZ_JACHKZ010000001.1"/>
</dbReference>
<sequence length="1316" mass="132101">MTTAGMKGITRRVIRWLIMVTAFGWGGVSFAASSGSGQAYGLEASASVLAILPGPPLVGLGTQFANTGNGSAPPDFNKSGYIANVGVNAAGILKVDTGVLTSSTQSTLTRNSVTSMSQVNGLNLSLLNILFGNQSLLSLGADTITTTATMSCEKGKVVASGRTDVLNGSGPLAGLGLNVSANADVSVLGIATITVNEQIVSPTSITVNAVHVRINVLGLITADVVIGHAEASMADCQSTVTLNDLQNPVAASDLLPVSGTCSPGSNDLAITTLPAGASLSLPCQSDGTYSGTLNVAALPAGAITVTASQTPAGPNSSASKSTVKNPPSNPGAPTVSVTASAITLSNQTSYGVSGTCSAEGQPVTVSIGGIPASATCTGGNWSVSGVNVSGLPDGTITITASQTVNNQVGQGSTTTNKSTVSNPGDTPVVTVSNAAVINAANQASYGVSGTCSANGQSVVVNIGSIAAQATCSGGAWSVSGVNVTALGDGAVTVTASQTVNNQTGTGTRSTSKDATPPAVAVTSAPAITSANQASYGVSGTCTESGSTVSVSIGSVTVVPSPVCNGGAWSAAGADVSGLPAGPVTVTASQTDAAGNTGTGALTTTKNAAASAVSVTAAPPINASNQSSYGGVTGTCSAGNGTVTVAIGGLTTTTACNGGNWSVSGMTVSSLPDGVVTITASQTINGAVVSGTRTTVKDVTPPAVSITAAPTIDGSNQSSYGVSGTCTSSDGTVTVSIGNVAASAPCTNGTWAVSGVKVGGLPAGAVTVTASQTDAAGNVATDTRQVSKTSPADGSGAGSSVGDPQGGNWVITAELNGKPGRGMGIDVQNGKFVMQVYNYTSSGAPTFHIAIGTMDGNKVVAPLTTYQGGRFFGSGPLDGQEAGNAGNVEVVFSSRTTGSIKFPGEEAKAIERFDYEGTPQGTFADPAYVDRWAMVELGQNNQPVSTWWADIGSGEQVGLNYNWTLSPVPWPYAASTKLTMHGFEGSLSTPFFATCDDSGADRIFKCSGVSAQPSAPIALTLQRSVDQVVGTVQFGSGDKHRIIGSRITRAAYSTAAGKTTQTTYFRPDYAPEAGTWIVSNEITGKPGRGLAVDLQKPINSQDHTLFISVYDYESKGNATFHSVLGTHDPSTIPAANRPAIALNQYQGGRYFGSGDLTASYMGNAGNAENIKFTSSSTGTIQFPNEDPVQIERFYFGINKNSIDSLVGSWVVLAHSGAMKSRIFNFVPYSEGSVIDRASGYVCVKDQLRGFNFRCAPAQVGADTPVIRFSTGFYAASRGIEGDGGDDPDSTPELMVMRITDADGQPVQAGSMLPADDK</sequence>
<feature type="compositionally biased region" description="Low complexity" evidence="1">
    <location>
        <begin position="789"/>
        <end position="802"/>
    </location>
</feature>
<name>A0ABR6RAS8_9BURK</name>
<evidence type="ECO:0000256" key="1">
    <source>
        <dbReference type="SAM" id="MobiDB-lite"/>
    </source>
</evidence>
<feature type="region of interest" description="Disordered" evidence="1">
    <location>
        <begin position="776"/>
        <end position="807"/>
    </location>
</feature>
<evidence type="ECO:0000313" key="2">
    <source>
        <dbReference type="EMBL" id="MBB6576255.1"/>
    </source>
</evidence>
<keyword evidence="3" id="KW-1185">Reference proteome</keyword>
<feature type="region of interest" description="Disordered" evidence="1">
    <location>
        <begin position="308"/>
        <end position="334"/>
    </location>
</feature>
<organism evidence="2 3">
    <name type="scientific">Comamonas odontotermitis</name>
    <dbReference type="NCBI Taxonomy" id="379895"/>
    <lineage>
        <taxon>Bacteria</taxon>
        <taxon>Pseudomonadati</taxon>
        <taxon>Pseudomonadota</taxon>
        <taxon>Betaproteobacteria</taxon>
        <taxon>Burkholderiales</taxon>
        <taxon>Comamonadaceae</taxon>
        <taxon>Comamonas</taxon>
    </lineage>
</organism>
<reference evidence="2 3" key="1">
    <citation type="submission" date="2020-08" db="EMBL/GenBank/DDBJ databases">
        <title>Functional genomics of gut bacteria from endangered species of beetles.</title>
        <authorList>
            <person name="Carlos-Shanley C."/>
        </authorList>
    </citation>
    <scope>NUCLEOTIDE SEQUENCE [LARGE SCALE GENOMIC DNA]</scope>
    <source>
        <strain evidence="2 3">S00124</strain>
    </source>
</reference>
<accession>A0ABR6RAS8</accession>
<dbReference type="NCBIfam" id="NF033510">
    <property type="entry name" value="Ca_tandemer"/>
    <property type="match status" value="1"/>
</dbReference>
<proteinExistence type="predicted"/>
<dbReference type="Gene3D" id="2.60.40.10">
    <property type="entry name" value="Immunoglobulins"/>
    <property type="match status" value="2"/>
</dbReference>
<evidence type="ECO:0000313" key="3">
    <source>
        <dbReference type="Proteomes" id="UP000562492"/>
    </source>
</evidence>